<dbReference type="PRINTS" id="PR00084">
    <property type="entry name" value="MTLDHDRGNASE"/>
</dbReference>
<dbReference type="NCBIfam" id="NF002969">
    <property type="entry name" value="PRK03643.1"/>
    <property type="match status" value="1"/>
</dbReference>
<gene>
    <name evidence="6" type="ORF">BpJC7_10550</name>
</gene>
<protein>
    <submittedName>
        <fullName evidence="6">Mannitol dehydrogenase</fullName>
    </submittedName>
</protein>
<dbReference type="Gene3D" id="1.10.1040.10">
    <property type="entry name" value="N-(1-d-carboxylethyl)-l-norvaline Dehydrogenase, domain 2"/>
    <property type="match status" value="1"/>
</dbReference>
<comment type="catalytic activity">
    <reaction evidence="3">
        <text>D-mannitol 1-phosphate + NAD(+) = beta-D-fructose 6-phosphate + NADH + H(+)</text>
        <dbReference type="Rhea" id="RHEA:19661"/>
        <dbReference type="ChEBI" id="CHEBI:15378"/>
        <dbReference type="ChEBI" id="CHEBI:57540"/>
        <dbReference type="ChEBI" id="CHEBI:57634"/>
        <dbReference type="ChEBI" id="CHEBI:57945"/>
        <dbReference type="ChEBI" id="CHEBI:61381"/>
        <dbReference type="EC" id="1.1.1.17"/>
    </reaction>
</comment>
<dbReference type="RefSeq" id="WP_151705886.1">
    <property type="nucleotide sequence ID" value="NZ_BKZQ01000010.1"/>
</dbReference>
<dbReference type="GO" id="GO:0008926">
    <property type="term" value="F:mannitol-1-phosphate 5-dehydrogenase activity"/>
    <property type="evidence" value="ECO:0007669"/>
    <property type="project" value="UniProtKB-EC"/>
</dbReference>
<dbReference type="GO" id="GO:0019592">
    <property type="term" value="P:mannitol catabolic process"/>
    <property type="evidence" value="ECO:0007669"/>
    <property type="project" value="TreeGrafter"/>
</dbReference>
<reference evidence="6 7" key="1">
    <citation type="submission" date="2019-09" db="EMBL/GenBank/DDBJ databases">
        <title>Draft genome sequence of Bacillus sp. JC-7.</title>
        <authorList>
            <person name="Tanaka N."/>
            <person name="Shiwa Y."/>
            <person name="Fujita N."/>
            <person name="Tanasupawat S."/>
        </authorList>
    </citation>
    <scope>NUCLEOTIDE SEQUENCE [LARGE SCALE GENOMIC DNA]</scope>
    <source>
        <strain evidence="6 7">JC-7</strain>
    </source>
</reference>
<evidence type="ECO:0000313" key="6">
    <source>
        <dbReference type="EMBL" id="GER69752.1"/>
    </source>
</evidence>
<proteinExistence type="predicted"/>
<keyword evidence="7" id="KW-1185">Reference proteome</keyword>
<feature type="domain" description="Mannitol dehydrogenase C-terminal" evidence="5">
    <location>
        <begin position="269"/>
        <end position="454"/>
    </location>
</feature>
<dbReference type="SUPFAM" id="SSF48179">
    <property type="entry name" value="6-phosphogluconate dehydrogenase C-terminal domain-like"/>
    <property type="match status" value="1"/>
</dbReference>
<feature type="domain" description="Mannitol dehydrogenase N-terminal" evidence="4">
    <location>
        <begin position="18"/>
        <end position="258"/>
    </location>
</feature>
<dbReference type="EMBL" id="BKZQ01000010">
    <property type="protein sequence ID" value="GER69752.1"/>
    <property type="molecule type" value="Genomic_DNA"/>
</dbReference>
<evidence type="ECO:0000259" key="5">
    <source>
        <dbReference type="Pfam" id="PF08125"/>
    </source>
</evidence>
<dbReference type="InterPro" id="IPR013328">
    <property type="entry name" value="6PGD_dom2"/>
</dbReference>
<name>A0A5J4J432_9BACI</name>
<sequence>MIKLSNSYFKDLPRYPTKAIQFGDGNFLRAFVDWQIQQMNKKGLFEGGVTIVQSLPTGRVGQLAEQDYLFTVLLEGKSHGENIQTHEIISSVNTGINPYENYDAYLRLAEDENVRFIFSNTTEAGIAYHEGDALSDRPPVSFPAKLTALLYERFKAGKKGFYIIPCELIEDNGKHLKNIVLRYADEWKLGEAFTVWLESENTFCSSLVDRIVPGYPKERAEALWKEWGYEDTMIAKAEPFLIWVIEGPRELEEELPLKKAGLNVVVTDHLKPYRDRKVYLLNGPHTTMACLARLAGIKTVGELMDDPDFYRFIDREMYEEIIPSLDLPKEELTSYAAEIQERFKNPFMEHELDSIALNSVSKFQARLLPTLKKYIERFHKIPMRISLALSGLLVIYGKQDHTLARAIDLPDVLTTFENAYKTDHYVKAILANESLWGEDLTKIDGLLEQVHKGIKLIKNEGARKAVQMANEEELSFEK</sequence>
<comment type="caution">
    <text evidence="6">The sequence shown here is derived from an EMBL/GenBank/DDBJ whole genome shotgun (WGS) entry which is preliminary data.</text>
</comment>
<dbReference type="InterPro" id="IPR036291">
    <property type="entry name" value="NAD(P)-bd_dom_sf"/>
</dbReference>
<organism evidence="6 7">
    <name type="scientific">Weizmannia acidilactici</name>
    <dbReference type="NCBI Taxonomy" id="2607726"/>
    <lineage>
        <taxon>Bacteria</taxon>
        <taxon>Bacillati</taxon>
        <taxon>Bacillota</taxon>
        <taxon>Bacilli</taxon>
        <taxon>Bacillales</taxon>
        <taxon>Bacillaceae</taxon>
        <taxon>Heyndrickxia</taxon>
    </lineage>
</organism>
<dbReference type="InterPro" id="IPR008927">
    <property type="entry name" value="6-PGluconate_DH-like_C_sf"/>
</dbReference>
<evidence type="ECO:0000259" key="4">
    <source>
        <dbReference type="Pfam" id="PF01232"/>
    </source>
</evidence>
<dbReference type="GO" id="GO:0019698">
    <property type="term" value="P:D-galacturonate catabolic process"/>
    <property type="evidence" value="ECO:0007669"/>
    <property type="project" value="TreeGrafter"/>
</dbReference>
<dbReference type="AlphaFoldDB" id="A0A5J4J432"/>
<dbReference type="SUPFAM" id="SSF51735">
    <property type="entry name" value="NAD(P)-binding Rossmann-fold domains"/>
    <property type="match status" value="1"/>
</dbReference>
<accession>A0A5J4J432</accession>
<dbReference type="GO" id="GO:0005829">
    <property type="term" value="C:cytosol"/>
    <property type="evidence" value="ECO:0007669"/>
    <property type="project" value="TreeGrafter"/>
</dbReference>
<evidence type="ECO:0000313" key="7">
    <source>
        <dbReference type="Proteomes" id="UP000391919"/>
    </source>
</evidence>
<dbReference type="GO" id="GO:0009026">
    <property type="term" value="F:tagaturonate reductase activity"/>
    <property type="evidence" value="ECO:0007669"/>
    <property type="project" value="TreeGrafter"/>
</dbReference>
<dbReference type="Pfam" id="PF01232">
    <property type="entry name" value="Mannitol_dh"/>
    <property type="match status" value="1"/>
</dbReference>
<evidence type="ECO:0000256" key="3">
    <source>
        <dbReference type="ARBA" id="ARBA00048615"/>
    </source>
</evidence>
<evidence type="ECO:0000256" key="2">
    <source>
        <dbReference type="ARBA" id="ARBA00023027"/>
    </source>
</evidence>
<dbReference type="PANTHER" id="PTHR30524">
    <property type="entry name" value="MANNITOL-1-PHOSPHATE 5-DEHYDROGENASE"/>
    <property type="match status" value="1"/>
</dbReference>
<dbReference type="Pfam" id="PF08125">
    <property type="entry name" value="Mannitol_dh_C"/>
    <property type="match status" value="1"/>
</dbReference>
<dbReference type="InterPro" id="IPR013118">
    <property type="entry name" value="Mannitol_DH_C"/>
</dbReference>
<evidence type="ECO:0000256" key="1">
    <source>
        <dbReference type="ARBA" id="ARBA00023002"/>
    </source>
</evidence>
<keyword evidence="2" id="KW-0520">NAD</keyword>
<dbReference type="InterPro" id="IPR013131">
    <property type="entry name" value="Mannitol_DH_N"/>
</dbReference>
<keyword evidence="1" id="KW-0560">Oxidoreductase</keyword>
<dbReference type="Gene3D" id="3.40.50.720">
    <property type="entry name" value="NAD(P)-binding Rossmann-like Domain"/>
    <property type="match status" value="1"/>
</dbReference>
<dbReference type="PANTHER" id="PTHR30524:SF0">
    <property type="entry name" value="ALTRONATE OXIDOREDUCTASE-RELATED"/>
    <property type="match status" value="1"/>
</dbReference>
<dbReference type="InterPro" id="IPR000669">
    <property type="entry name" value="Mannitol_DH"/>
</dbReference>
<dbReference type="Proteomes" id="UP000391919">
    <property type="component" value="Unassembled WGS sequence"/>
</dbReference>